<evidence type="ECO:0000256" key="8">
    <source>
        <dbReference type="ARBA" id="ARBA00022777"/>
    </source>
</evidence>
<dbReference type="EC" id="2.7.2.4" evidence="13"/>
<evidence type="ECO:0000256" key="14">
    <source>
        <dbReference type="RuleBase" id="RU004249"/>
    </source>
</evidence>
<dbReference type="GO" id="GO:0009089">
    <property type="term" value="P:lysine biosynthetic process via diaminopimelate"/>
    <property type="evidence" value="ECO:0007669"/>
    <property type="project" value="UniProtKB-UniPathway"/>
</dbReference>
<dbReference type="CDD" id="cd04923">
    <property type="entry name" value="ACT_AK-LysC-DapG-like_2"/>
    <property type="match status" value="1"/>
</dbReference>
<dbReference type="UniPathway" id="UPA00051">
    <property type="reaction ID" value="UER00462"/>
</dbReference>
<dbReference type="InterPro" id="IPR001341">
    <property type="entry name" value="Asp_kinase"/>
</dbReference>
<evidence type="ECO:0000313" key="16">
    <source>
        <dbReference type="EMBL" id="ABZ10422.1"/>
    </source>
</evidence>
<dbReference type="EMBL" id="EU016674">
    <property type="protein sequence ID" value="ABZ10422.1"/>
    <property type="molecule type" value="Genomic_DNA"/>
</dbReference>
<keyword evidence="10" id="KW-0457">Lysine biosynthesis</keyword>
<keyword evidence="6 13" id="KW-0808">Transferase</keyword>
<comment type="similarity">
    <text evidence="4 13">Belongs to the aspartokinase family.</text>
</comment>
<dbReference type="FunFam" id="3.30.2130.10:FF:000002">
    <property type="entry name" value="Aspartokinase"/>
    <property type="match status" value="1"/>
</dbReference>
<dbReference type="NCBIfam" id="NF005154">
    <property type="entry name" value="PRK06635.1-2"/>
    <property type="match status" value="1"/>
</dbReference>
<dbReference type="GO" id="GO:0005524">
    <property type="term" value="F:ATP binding"/>
    <property type="evidence" value="ECO:0007669"/>
    <property type="project" value="UniProtKB-KW"/>
</dbReference>
<dbReference type="PANTHER" id="PTHR21499:SF3">
    <property type="entry name" value="ASPARTOKINASE"/>
    <property type="match status" value="1"/>
</dbReference>
<organism evidence="16">
    <name type="scientific">uncultured marine bacterium HF4000_APKG3108</name>
    <dbReference type="NCBI Taxonomy" id="455615"/>
    <lineage>
        <taxon>Bacteria</taxon>
        <taxon>environmental samples</taxon>
    </lineage>
</organism>
<dbReference type="GO" id="GO:0009090">
    <property type="term" value="P:homoserine biosynthetic process"/>
    <property type="evidence" value="ECO:0007669"/>
    <property type="project" value="TreeGrafter"/>
</dbReference>
<dbReference type="UniPathway" id="UPA00034">
    <property type="reaction ID" value="UER00015"/>
</dbReference>
<evidence type="ECO:0000256" key="12">
    <source>
        <dbReference type="PIRSR" id="PIRSR000726-1"/>
    </source>
</evidence>
<dbReference type="GO" id="GO:0009088">
    <property type="term" value="P:threonine biosynthetic process"/>
    <property type="evidence" value="ECO:0007669"/>
    <property type="project" value="UniProtKB-UniPathway"/>
</dbReference>
<name>B3TCW3_9BACT</name>
<dbReference type="SUPFAM" id="SSF55021">
    <property type="entry name" value="ACT-like"/>
    <property type="match status" value="2"/>
</dbReference>
<evidence type="ECO:0000256" key="4">
    <source>
        <dbReference type="ARBA" id="ARBA00010122"/>
    </source>
</evidence>
<protein>
    <recommendedName>
        <fullName evidence="13">Aspartokinase</fullName>
        <ecNumber evidence="13">2.7.2.4</ecNumber>
    </recommendedName>
</protein>
<dbReference type="Gene3D" id="3.30.2130.10">
    <property type="entry name" value="VC0802-like"/>
    <property type="match status" value="1"/>
</dbReference>
<feature type="binding site" evidence="12">
    <location>
        <begin position="232"/>
        <end position="233"/>
    </location>
    <ligand>
        <name>ATP</name>
        <dbReference type="ChEBI" id="CHEBI:30616"/>
    </ligand>
</feature>
<sequence>MCIFIIKSIYYQIIHKVNKLFQVMKRVVLKFGGTSVGSIEKIQKVANIIKKRHEEGNEIIVIVSAMFGVTNDLKKKSNSVSKNFDSKELDVLLSSGEQISSSLLSGAIIDLGVKARSWLGWQLPILTDGNHTSSQIINIKTKEILNFISGRGVAVIAGFQGVSTDNRITTLGRGGSDLSAVAVAKFFETDSCEIYTDVEGVLTTDPAIHEKAKKIDKISYEEMLEMSSLGAKVMQPISVQASMIDDIPVHVRSVFSEKAGTTIISQSEIDYKNVVTGIAYSKNDAKVTLVGVADKPGIAAAIFEPFGKNNINIDMVIQTAASSGKKTDVTFTVKREDLLKTLKLIEKNNQYLNYQKIIHDDKVSKVSIIGAGMISHPGVVYKMFSALGSEQINMLAISTSEIKISVLIQEDMTQKAVKTLHKKFELD</sequence>
<dbReference type="Pfam" id="PF00696">
    <property type="entry name" value="AA_kinase"/>
    <property type="match status" value="1"/>
</dbReference>
<dbReference type="AlphaFoldDB" id="B3TCW3"/>
<feature type="binding site" evidence="12">
    <location>
        <begin position="196"/>
        <end position="197"/>
    </location>
    <ligand>
        <name>ATP</name>
        <dbReference type="ChEBI" id="CHEBI:30616"/>
    </ligand>
</feature>
<keyword evidence="9 12" id="KW-0067">ATP-binding</keyword>
<comment type="pathway">
    <text evidence="3 14">Amino-acid biosynthesis; L-threonine biosynthesis; L-threonine from L-aspartate: step 1/5.</text>
</comment>
<dbReference type="CDD" id="cd04261">
    <property type="entry name" value="AAK_AKii-LysC-BS"/>
    <property type="match status" value="1"/>
</dbReference>
<dbReference type="NCBIfam" id="TIGR00656">
    <property type="entry name" value="asp_kin_monofn"/>
    <property type="match status" value="1"/>
</dbReference>
<dbReference type="NCBIfam" id="TIGR00657">
    <property type="entry name" value="asp_kinases"/>
    <property type="match status" value="1"/>
</dbReference>
<dbReference type="PROSITE" id="PS00324">
    <property type="entry name" value="ASPARTOKINASE"/>
    <property type="match status" value="1"/>
</dbReference>
<accession>B3TCW3</accession>
<dbReference type="InterPro" id="IPR041740">
    <property type="entry name" value="AKii-LysC-BS"/>
</dbReference>
<reference evidence="16" key="1">
    <citation type="journal article" date="2008" name="ISME J.">
        <title>Genomic patterns of recombination, clonal divergence and environment in marine microbial populations.</title>
        <authorList>
            <person name="Konstantinidis K.T."/>
            <person name="Delong E.F."/>
        </authorList>
    </citation>
    <scope>NUCLEOTIDE SEQUENCE</scope>
</reference>
<dbReference type="Pfam" id="PF22468">
    <property type="entry name" value="ACT_9"/>
    <property type="match status" value="1"/>
</dbReference>
<evidence type="ECO:0000256" key="10">
    <source>
        <dbReference type="ARBA" id="ARBA00023154"/>
    </source>
</evidence>
<feature type="domain" description="ACT" evidence="15">
    <location>
        <begin position="368"/>
        <end position="427"/>
    </location>
</feature>
<comment type="pathway">
    <text evidence="2 14">Amino-acid biosynthesis; L-methionine biosynthesis via de novo pathway; L-homoserine from L-aspartate: step 1/3.</text>
</comment>
<evidence type="ECO:0000256" key="2">
    <source>
        <dbReference type="ARBA" id="ARBA00004986"/>
    </source>
</evidence>
<keyword evidence="7 12" id="KW-0547">Nucleotide-binding</keyword>
<feature type="binding site" evidence="12">
    <location>
        <position position="97"/>
    </location>
    <ligand>
        <name>substrate</name>
    </ligand>
</feature>
<keyword evidence="8 13" id="KW-0418">Kinase</keyword>
<evidence type="ECO:0000256" key="13">
    <source>
        <dbReference type="RuleBase" id="RU003448"/>
    </source>
</evidence>
<feature type="binding site" evidence="12">
    <location>
        <position position="70"/>
    </location>
    <ligand>
        <name>substrate</name>
    </ligand>
</feature>
<comment type="pathway">
    <text evidence="1 14">Amino-acid biosynthesis; L-lysine biosynthesis via DAP pathway; (S)-tetrahydrodipicolinate from L-aspartate: step 1/4.</text>
</comment>
<dbReference type="GO" id="GO:0004072">
    <property type="term" value="F:aspartate kinase activity"/>
    <property type="evidence" value="ECO:0007669"/>
    <property type="project" value="UniProtKB-EC"/>
</dbReference>
<evidence type="ECO:0000256" key="1">
    <source>
        <dbReference type="ARBA" id="ARBA00004766"/>
    </source>
</evidence>
<dbReference type="PROSITE" id="PS51671">
    <property type="entry name" value="ACT"/>
    <property type="match status" value="2"/>
</dbReference>
<dbReference type="SUPFAM" id="SSF53633">
    <property type="entry name" value="Carbamate kinase-like"/>
    <property type="match status" value="1"/>
</dbReference>
<comment type="catalytic activity">
    <reaction evidence="11 13">
        <text>L-aspartate + ATP = 4-phospho-L-aspartate + ADP</text>
        <dbReference type="Rhea" id="RHEA:23776"/>
        <dbReference type="ChEBI" id="CHEBI:29991"/>
        <dbReference type="ChEBI" id="CHEBI:30616"/>
        <dbReference type="ChEBI" id="CHEBI:57535"/>
        <dbReference type="ChEBI" id="CHEBI:456216"/>
        <dbReference type="EC" id="2.7.2.4"/>
    </reaction>
</comment>
<dbReference type="GO" id="GO:0005829">
    <property type="term" value="C:cytosol"/>
    <property type="evidence" value="ECO:0007669"/>
    <property type="project" value="TreeGrafter"/>
</dbReference>
<dbReference type="InterPro" id="IPR054352">
    <property type="entry name" value="ACT_Aspartokinase"/>
</dbReference>
<dbReference type="PANTHER" id="PTHR21499">
    <property type="entry name" value="ASPARTATE KINASE"/>
    <property type="match status" value="1"/>
</dbReference>
<gene>
    <name evidence="16" type="ORF">ALOHA_HF4000APKG3108ctg1g33</name>
</gene>
<dbReference type="InterPro" id="IPR002912">
    <property type="entry name" value="ACT_dom"/>
</dbReference>
<evidence type="ECO:0000256" key="3">
    <source>
        <dbReference type="ARBA" id="ARBA00005139"/>
    </source>
</evidence>
<dbReference type="Gene3D" id="3.40.1160.10">
    <property type="entry name" value="Acetylglutamate kinase-like"/>
    <property type="match status" value="1"/>
</dbReference>
<evidence type="ECO:0000256" key="6">
    <source>
        <dbReference type="ARBA" id="ARBA00022679"/>
    </source>
</evidence>
<evidence type="ECO:0000256" key="11">
    <source>
        <dbReference type="ARBA" id="ARBA00047872"/>
    </source>
</evidence>
<dbReference type="PIRSF" id="PIRSF000726">
    <property type="entry name" value="Asp_kin"/>
    <property type="match status" value="1"/>
</dbReference>
<dbReference type="CDD" id="cd04913">
    <property type="entry name" value="ACT_AKii-LysC-BS-like_1"/>
    <property type="match status" value="1"/>
</dbReference>
<dbReference type="InterPro" id="IPR001048">
    <property type="entry name" value="Asp/Glu/Uridylate_kinase"/>
</dbReference>
<evidence type="ECO:0000256" key="9">
    <source>
        <dbReference type="ARBA" id="ARBA00022840"/>
    </source>
</evidence>
<dbReference type="Pfam" id="PF01842">
    <property type="entry name" value="ACT"/>
    <property type="match status" value="1"/>
</dbReference>
<dbReference type="UniPathway" id="UPA00050">
    <property type="reaction ID" value="UER00461"/>
</dbReference>
<keyword evidence="5 14" id="KW-0028">Amino-acid biosynthesis</keyword>
<dbReference type="InterPro" id="IPR045865">
    <property type="entry name" value="ACT-like_dom_sf"/>
</dbReference>
<dbReference type="InterPro" id="IPR018042">
    <property type="entry name" value="Aspartate_kinase_CS"/>
</dbReference>
<dbReference type="InterPro" id="IPR005260">
    <property type="entry name" value="Asp_kin_monofn"/>
</dbReference>
<evidence type="ECO:0000256" key="7">
    <source>
        <dbReference type="ARBA" id="ARBA00022741"/>
    </source>
</evidence>
<dbReference type="InterPro" id="IPR036393">
    <property type="entry name" value="AceGlu_kinase-like_sf"/>
</dbReference>
<evidence type="ECO:0000259" key="15">
    <source>
        <dbReference type="PROSITE" id="PS51671"/>
    </source>
</evidence>
<evidence type="ECO:0000256" key="5">
    <source>
        <dbReference type="ARBA" id="ARBA00022605"/>
    </source>
</evidence>
<feature type="domain" description="ACT" evidence="15">
    <location>
        <begin position="287"/>
        <end position="363"/>
    </location>
</feature>
<feature type="binding site" evidence="12">
    <location>
        <begin position="30"/>
        <end position="33"/>
    </location>
    <ligand>
        <name>ATP</name>
        <dbReference type="ChEBI" id="CHEBI:30616"/>
    </ligand>
</feature>
<dbReference type="NCBIfam" id="NF005155">
    <property type="entry name" value="PRK06635.1-4"/>
    <property type="match status" value="1"/>
</dbReference>
<proteinExistence type="inferred from homology"/>